<dbReference type="CDD" id="cd02231">
    <property type="entry name" value="cupin_BLL6423-like"/>
    <property type="match status" value="1"/>
</dbReference>
<evidence type="ECO:0000313" key="2">
    <source>
        <dbReference type="EMBL" id="RII76581.1"/>
    </source>
</evidence>
<evidence type="ECO:0000259" key="1">
    <source>
        <dbReference type="Pfam" id="PF07883"/>
    </source>
</evidence>
<gene>
    <name evidence="2" type="ORF">D0894_15550</name>
</gene>
<dbReference type="AlphaFoldDB" id="A0A399M464"/>
<name>A0A399M464_9PSED</name>
<dbReference type="InterPro" id="IPR013096">
    <property type="entry name" value="Cupin_2"/>
</dbReference>
<comment type="caution">
    <text evidence="2">The sequence shown here is derived from an EMBL/GenBank/DDBJ whole genome shotgun (WGS) entry which is preliminary data.</text>
</comment>
<dbReference type="EMBL" id="QWLL01000035">
    <property type="protein sequence ID" value="RII76581.1"/>
    <property type="molecule type" value="Genomic_DNA"/>
</dbReference>
<dbReference type="RefSeq" id="WP_119370460.1">
    <property type="nucleotide sequence ID" value="NZ_QWLL01000035.1"/>
</dbReference>
<sequence length="177" mass="19163">MQVRRIVTGHDEHGRSVFLSDADAPRAKSFQDLPGYGIAQLWATQPGGESDADLTTAGGSLIPGPGGTSLLMVSLPPDAVMAAPINPERAMAEMLESMPGLIDVFESDDPAMHRSPTLDYGVLLEGELWLELDNGEQRLLRAGDVIIQQGTRHAWRNRSERPAKALFFMLGAVETAR</sequence>
<dbReference type="Pfam" id="PF07883">
    <property type="entry name" value="Cupin_2"/>
    <property type="match status" value="1"/>
</dbReference>
<dbReference type="InterPro" id="IPR014710">
    <property type="entry name" value="RmlC-like_jellyroll"/>
</dbReference>
<dbReference type="Gene3D" id="2.20.70.150">
    <property type="match status" value="1"/>
</dbReference>
<protein>
    <submittedName>
        <fullName evidence="2">Cupin domain-containing protein</fullName>
    </submittedName>
</protein>
<feature type="domain" description="Cupin type-2" evidence="1">
    <location>
        <begin position="111"/>
        <end position="167"/>
    </location>
</feature>
<dbReference type="InterPro" id="IPR047142">
    <property type="entry name" value="OryJ/VirC-like"/>
</dbReference>
<organism evidence="2 3">
    <name type="scientific">Pseudomonas monteilii</name>
    <dbReference type="NCBI Taxonomy" id="76759"/>
    <lineage>
        <taxon>Bacteria</taxon>
        <taxon>Pseudomonadati</taxon>
        <taxon>Pseudomonadota</taxon>
        <taxon>Gammaproteobacteria</taxon>
        <taxon>Pseudomonadales</taxon>
        <taxon>Pseudomonadaceae</taxon>
        <taxon>Pseudomonas</taxon>
    </lineage>
</organism>
<evidence type="ECO:0000313" key="3">
    <source>
        <dbReference type="Proteomes" id="UP000265875"/>
    </source>
</evidence>
<dbReference type="PANTHER" id="PTHR36156:SF2">
    <property type="entry name" value="CUPIN TYPE-2 DOMAIN-CONTAINING PROTEIN"/>
    <property type="match status" value="1"/>
</dbReference>
<accession>A0A399M464</accession>
<dbReference type="InterPro" id="IPR011051">
    <property type="entry name" value="RmlC_Cupin_sf"/>
</dbReference>
<dbReference type="Gene3D" id="2.60.120.10">
    <property type="entry name" value="Jelly Rolls"/>
    <property type="match status" value="1"/>
</dbReference>
<dbReference type="SUPFAM" id="SSF51182">
    <property type="entry name" value="RmlC-like cupins"/>
    <property type="match status" value="1"/>
</dbReference>
<dbReference type="PANTHER" id="PTHR36156">
    <property type="entry name" value="SLR2101 PROTEIN"/>
    <property type="match status" value="1"/>
</dbReference>
<proteinExistence type="predicted"/>
<reference evidence="2 3" key="1">
    <citation type="submission" date="2018-08" db="EMBL/GenBank/DDBJ databases">
        <title>Draft genome sequence of the cyanotroph, Pseudomonas monteilii BCN3.</title>
        <authorList>
            <person name="Jones L.B."/>
            <person name="Kunz D.A."/>
        </authorList>
    </citation>
    <scope>NUCLEOTIDE SEQUENCE [LARGE SCALE GENOMIC DNA]</scope>
    <source>
        <strain evidence="2 3">BCN3</strain>
    </source>
</reference>
<dbReference type="Proteomes" id="UP000265875">
    <property type="component" value="Unassembled WGS sequence"/>
</dbReference>